<feature type="region of interest" description="Disordered" evidence="1">
    <location>
        <begin position="1"/>
        <end position="30"/>
    </location>
</feature>
<evidence type="ECO:0000313" key="3">
    <source>
        <dbReference type="Proteomes" id="UP000054776"/>
    </source>
</evidence>
<keyword evidence="3" id="KW-1185">Reference proteome</keyword>
<dbReference type="Proteomes" id="UP000054776">
    <property type="component" value="Unassembled WGS sequence"/>
</dbReference>
<evidence type="ECO:0000256" key="1">
    <source>
        <dbReference type="SAM" id="MobiDB-lite"/>
    </source>
</evidence>
<dbReference type="InParanoid" id="A0A0V1APR6"/>
<accession>A0A0V1APR6</accession>
<evidence type="ECO:0000313" key="2">
    <source>
        <dbReference type="EMBL" id="KRY26211.1"/>
    </source>
</evidence>
<sequence>MREQSSNREVYESQIAKITPQANYHDLDSQDDAHTRTLLSHSY</sequence>
<name>A0A0V1APR6_TRISP</name>
<dbReference type="AlphaFoldDB" id="A0A0V1APR6"/>
<dbReference type="EMBL" id="JYDH01000522">
    <property type="protein sequence ID" value="KRY26211.1"/>
    <property type="molecule type" value="Genomic_DNA"/>
</dbReference>
<organism evidence="2 3">
    <name type="scientific">Trichinella spiralis</name>
    <name type="common">Trichina worm</name>
    <dbReference type="NCBI Taxonomy" id="6334"/>
    <lineage>
        <taxon>Eukaryota</taxon>
        <taxon>Metazoa</taxon>
        <taxon>Ecdysozoa</taxon>
        <taxon>Nematoda</taxon>
        <taxon>Enoplea</taxon>
        <taxon>Dorylaimia</taxon>
        <taxon>Trichinellida</taxon>
        <taxon>Trichinellidae</taxon>
        <taxon>Trichinella</taxon>
    </lineage>
</organism>
<reference evidence="2 3" key="1">
    <citation type="submission" date="2015-01" db="EMBL/GenBank/DDBJ databases">
        <title>Evolution of Trichinella species and genotypes.</title>
        <authorList>
            <person name="Korhonen P.K."/>
            <person name="Edoardo P."/>
            <person name="Giuseppe L.R."/>
            <person name="Gasser R.B."/>
        </authorList>
    </citation>
    <scope>NUCLEOTIDE SEQUENCE [LARGE SCALE GENOMIC DNA]</scope>
    <source>
        <strain evidence="2">ISS3</strain>
    </source>
</reference>
<comment type="caution">
    <text evidence="2">The sequence shown here is derived from an EMBL/GenBank/DDBJ whole genome shotgun (WGS) entry which is preliminary data.</text>
</comment>
<gene>
    <name evidence="2" type="ORF">T01_6029</name>
</gene>
<protein>
    <submittedName>
        <fullName evidence="2">Uncharacterized protein</fullName>
    </submittedName>
</protein>
<feature type="compositionally biased region" description="Basic and acidic residues" evidence="1">
    <location>
        <begin position="1"/>
        <end position="11"/>
    </location>
</feature>
<proteinExistence type="predicted"/>